<accession>A0A6J6LYI7</accession>
<evidence type="ECO:0000313" key="1">
    <source>
        <dbReference type="EMBL" id="CAB4665525.1"/>
    </source>
</evidence>
<gene>
    <name evidence="1" type="ORF">UFOPK2275_00796</name>
</gene>
<sequence length="111" mass="11791">MAKQSPAKIKKLAAEAKRAGAAARAAKRSAKDSAVTNSDVVIDAYAAVDGAWREIGLAAPARRALVDDGLFQLSDLRKTSLAAIKELDGIDPNTIRVLVAEMKKADLSFRK</sequence>
<organism evidence="1">
    <name type="scientific">freshwater metagenome</name>
    <dbReference type="NCBI Taxonomy" id="449393"/>
    <lineage>
        <taxon>unclassified sequences</taxon>
        <taxon>metagenomes</taxon>
        <taxon>ecological metagenomes</taxon>
    </lineage>
</organism>
<dbReference type="AlphaFoldDB" id="A0A6J6LYI7"/>
<dbReference type="EMBL" id="CAEZWQ010000089">
    <property type="protein sequence ID" value="CAB4665525.1"/>
    <property type="molecule type" value="Genomic_DNA"/>
</dbReference>
<protein>
    <submittedName>
        <fullName evidence="1">Unannotated protein</fullName>
    </submittedName>
</protein>
<reference evidence="1" key="1">
    <citation type="submission" date="2020-05" db="EMBL/GenBank/DDBJ databases">
        <authorList>
            <person name="Chiriac C."/>
            <person name="Salcher M."/>
            <person name="Ghai R."/>
            <person name="Kavagutti S V."/>
        </authorList>
    </citation>
    <scope>NUCLEOTIDE SEQUENCE</scope>
</reference>
<name>A0A6J6LYI7_9ZZZZ</name>
<proteinExistence type="predicted"/>